<dbReference type="Gene3D" id="1.10.579.10">
    <property type="entry name" value="DNA Cyclobutane Dipyrimidine Photolyase, subunit A, domain 3"/>
    <property type="match status" value="1"/>
</dbReference>
<dbReference type="Gene3D" id="1.10.10.1710">
    <property type="entry name" value="Deoxyribodipyrimidine photolyase-related"/>
    <property type="match status" value="1"/>
</dbReference>
<comment type="caution">
    <text evidence="2">The sequence shown here is derived from an EMBL/GenBank/DDBJ whole genome shotgun (WGS) entry which is preliminary data.</text>
</comment>
<dbReference type="InterPro" id="IPR036134">
    <property type="entry name" value="Crypto/Photolyase_FAD-like_sf"/>
</dbReference>
<dbReference type="PANTHER" id="PTHR38657">
    <property type="entry name" value="SLR1343 PROTEIN"/>
    <property type="match status" value="1"/>
</dbReference>
<dbReference type="EMBL" id="JWTB01000021">
    <property type="protein sequence ID" value="KIC66529.1"/>
    <property type="molecule type" value="Genomic_DNA"/>
</dbReference>
<dbReference type="InterPro" id="IPR005101">
    <property type="entry name" value="Cryptochr/Photolyase_FAD-bd"/>
</dbReference>
<dbReference type="PANTHER" id="PTHR38657:SF1">
    <property type="entry name" value="SLR1343 PROTEIN"/>
    <property type="match status" value="1"/>
</dbReference>
<reference evidence="2 3" key="1">
    <citation type="submission" date="2014-12" db="EMBL/GenBank/DDBJ databases">
        <title>Genome sequencing of Arthrobacter phenanthrenivorans SWC37.</title>
        <authorList>
            <person name="Tan P.W."/>
            <person name="Chan K.-G."/>
        </authorList>
    </citation>
    <scope>NUCLEOTIDE SEQUENCE [LARGE SCALE GENOMIC DNA]</scope>
    <source>
        <strain evidence="2 3">SWC37</strain>
    </source>
</reference>
<evidence type="ECO:0000313" key="3">
    <source>
        <dbReference type="Proteomes" id="UP000031196"/>
    </source>
</evidence>
<dbReference type="Gene3D" id="1.25.40.80">
    <property type="match status" value="1"/>
</dbReference>
<feature type="domain" description="Cryptochrome/DNA photolyase FAD-binding" evidence="1">
    <location>
        <begin position="370"/>
        <end position="461"/>
    </location>
</feature>
<sequence length="539" mass="61103">MSARPHLRLVLPHQLFEQQWKGAGPDTVFVLIEHDLYFRQYSFHAHKLVLHRASMARYADRLRADGREVTVLHSDRNRASRVQLAEVVRRRRPGQVTWFDVVDDWLERDLVAGLADGGYGMRPGDVLETPNFLTSRAQIEEWFSHNPPRMQDFYAWQRRRLGILVGKDGGPVGGKWSFDEDNRKKLPRGYVPPTISRFRNHPVHQGEALFPVEALTGKAGPAAGTPAEKRSRDVELAIDWVAGEFPDAPGDPRLFAWPTTAGEAREHLQEFVADRLPGFGPYEDAISAEHPFIHHGLLTPVLNVGLLDPREVLRAVLEAAGGTIPLASLEGFVRQVIGWREYMRATYLLRGRHMRTANLLSHRNGLGPGWWDAGTGLAPVDLVISRVLATGYAHHTERLMVLGNAMSLLRIHPDDVYEWFMEMFVDAYDWVMVPNVYAMSQFAAGTGITTKPYVSGSNYLRKMSDLPAGDWAADWDALYWAFIDDHRPVFERNLRTRMAVSLLDRMEPETRDGHRRRAGALLDGKDGRRLLWTPPAERA</sequence>
<dbReference type="SUPFAM" id="SSF48173">
    <property type="entry name" value="Cryptochrome/photolyase FAD-binding domain"/>
    <property type="match status" value="1"/>
</dbReference>
<dbReference type="AlphaFoldDB" id="A0A0B4CZC7"/>
<dbReference type="RefSeq" id="WP_043452716.1">
    <property type="nucleotide sequence ID" value="NZ_JWTB01000021.1"/>
</dbReference>
<dbReference type="InterPro" id="IPR052551">
    <property type="entry name" value="UV-DNA_repair_photolyase"/>
</dbReference>
<organism evidence="2 3">
    <name type="scientific">Pseudarthrobacter phenanthrenivorans</name>
    <name type="common">Arthrobacter phenanthrenivorans</name>
    <dbReference type="NCBI Taxonomy" id="361575"/>
    <lineage>
        <taxon>Bacteria</taxon>
        <taxon>Bacillati</taxon>
        <taxon>Actinomycetota</taxon>
        <taxon>Actinomycetes</taxon>
        <taxon>Micrococcales</taxon>
        <taxon>Micrococcaceae</taxon>
        <taxon>Pseudarthrobacter</taxon>
    </lineage>
</organism>
<dbReference type="GO" id="GO:0016829">
    <property type="term" value="F:lyase activity"/>
    <property type="evidence" value="ECO:0007669"/>
    <property type="project" value="UniProtKB-KW"/>
</dbReference>
<evidence type="ECO:0000259" key="1">
    <source>
        <dbReference type="Pfam" id="PF03441"/>
    </source>
</evidence>
<evidence type="ECO:0000313" key="2">
    <source>
        <dbReference type="EMBL" id="KIC66529.1"/>
    </source>
</evidence>
<dbReference type="OrthoDB" id="5288100at2"/>
<dbReference type="Pfam" id="PF03441">
    <property type="entry name" value="FAD_binding_7"/>
    <property type="match status" value="1"/>
</dbReference>
<gene>
    <name evidence="2" type="ORF">RM50_11620</name>
</gene>
<keyword evidence="2" id="KW-0456">Lyase</keyword>
<protein>
    <submittedName>
        <fullName evidence="2">Deoxyribodipyrimidine photolyase</fullName>
    </submittedName>
</protein>
<dbReference type="InterPro" id="IPR007357">
    <property type="entry name" value="PhrB-like"/>
</dbReference>
<name>A0A0B4CZC7_PSEPS</name>
<proteinExistence type="predicted"/>
<dbReference type="Pfam" id="PF04244">
    <property type="entry name" value="DPRP"/>
    <property type="match status" value="1"/>
</dbReference>
<accession>A0A0B4CZC7</accession>
<dbReference type="Proteomes" id="UP000031196">
    <property type="component" value="Unassembled WGS sequence"/>
</dbReference>